<feature type="region of interest" description="Disordered" evidence="1">
    <location>
        <begin position="58"/>
        <end position="91"/>
    </location>
</feature>
<dbReference type="Proteomes" id="UP001177003">
    <property type="component" value="Chromosome 0"/>
</dbReference>
<evidence type="ECO:0000313" key="3">
    <source>
        <dbReference type="Proteomes" id="UP001177003"/>
    </source>
</evidence>
<reference evidence="2" key="1">
    <citation type="submission" date="2023-04" db="EMBL/GenBank/DDBJ databases">
        <authorList>
            <person name="Vijverberg K."/>
            <person name="Xiong W."/>
            <person name="Schranz E."/>
        </authorList>
    </citation>
    <scope>NUCLEOTIDE SEQUENCE</scope>
</reference>
<feature type="compositionally biased region" description="Basic residues" evidence="1">
    <location>
        <begin position="81"/>
        <end position="91"/>
    </location>
</feature>
<dbReference type="EMBL" id="OX465086">
    <property type="protein sequence ID" value="CAI9262618.1"/>
    <property type="molecule type" value="Genomic_DNA"/>
</dbReference>
<accession>A0AA35VMC8</accession>
<organism evidence="2 3">
    <name type="scientific">Lactuca saligna</name>
    <name type="common">Willowleaf lettuce</name>
    <dbReference type="NCBI Taxonomy" id="75948"/>
    <lineage>
        <taxon>Eukaryota</taxon>
        <taxon>Viridiplantae</taxon>
        <taxon>Streptophyta</taxon>
        <taxon>Embryophyta</taxon>
        <taxon>Tracheophyta</taxon>
        <taxon>Spermatophyta</taxon>
        <taxon>Magnoliopsida</taxon>
        <taxon>eudicotyledons</taxon>
        <taxon>Gunneridae</taxon>
        <taxon>Pentapetalae</taxon>
        <taxon>asterids</taxon>
        <taxon>campanulids</taxon>
        <taxon>Asterales</taxon>
        <taxon>Asteraceae</taxon>
        <taxon>Cichorioideae</taxon>
        <taxon>Cichorieae</taxon>
        <taxon>Lactucinae</taxon>
        <taxon>Lactuca</taxon>
    </lineage>
</organism>
<name>A0AA35VMC8_LACSI</name>
<sequence length="139" mass="15547">MPPRQHLSTDVTRPSICKQLSTLIAISTANVHRLDAIITQMATVNTLIGLQTGTMAKLIPPPPALPPPNQQPRPPLTSLAPRKKRKGKGIRGRVFVDRIREEIKDEFRAERDEIEGQKQEITKIYNDILKLTEGSNLPN</sequence>
<protein>
    <submittedName>
        <fullName evidence="2">Uncharacterized protein</fullName>
    </submittedName>
</protein>
<feature type="compositionally biased region" description="Pro residues" evidence="1">
    <location>
        <begin position="59"/>
        <end position="75"/>
    </location>
</feature>
<evidence type="ECO:0000313" key="2">
    <source>
        <dbReference type="EMBL" id="CAI9262618.1"/>
    </source>
</evidence>
<evidence type="ECO:0000256" key="1">
    <source>
        <dbReference type="SAM" id="MobiDB-lite"/>
    </source>
</evidence>
<dbReference type="AlphaFoldDB" id="A0AA35VMC8"/>
<gene>
    <name evidence="2" type="ORF">LSALG_LOCUS3349</name>
</gene>
<keyword evidence="3" id="KW-1185">Reference proteome</keyword>
<proteinExistence type="predicted"/>